<dbReference type="EMBL" id="UINC01001483">
    <property type="protein sequence ID" value="SUZ81858.1"/>
    <property type="molecule type" value="Genomic_DNA"/>
</dbReference>
<feature type="domain" description="N-acetyltransferase" evidence="3">
    <location>
        <begin position="2"/>
        <end position="148"/>
    </location>
</feature>
<reference evidence="4" key="1">
    <citation type="submission" date="2018-05" db="EMBL/GenBank/DDBJ databases">
        <authorList>
            <person name="Lanie J.A."/>
            <person name="Ng W.-L."/>
            <person name="Kazmierczak K.M."/>
            <person name="Andrzejewski T.M."/>
            <person name="Davidsen T.M."/>
            <person name="Wayne K.J."/>
            <person name="Tettelin H."/>
            <person name="Glass J.I."/>
            <person name="Rusch D."/>
            <person name="Podicherti R."/>
            <person name="Tsui H.-C.T."/>
            <person name="Winkler M.E."/>
        </authorList>
    </citation>
    <scope>NUCLEOTIDE SEQUENCE</scope>
</reference>
<dbReference type="InterPro" id="IPR051016">
    <property type="entry name" value="Diverse_Substrate_AcTransf"/>
</dbReference>
<sequence>MTQIRVLINNDFDEWLEIYRFYAEHYEVQLTEDVVNTTWGWLMDKTHPLKGLVAEVDGRLIGLAHYRAMPRPLWGKNIGFLDDIIVAPAFRGSEAAKLLLNELKSIGYREKWGTVRWITRDNNYRARALYDKVALKTDLNIYEMNCGD</sequence>
<dbReference type="InterPro" id="IPR000182">
    <property type="entry name" value="GNAT_dom"/>
</dbReference>
<dbReference type="PROSITE" id="PS51186">
    <property type="entry name" value="GNAT"/>
    <property type="match status" value="1"/>
</dbReference>
<dbReference type="GO" id="GO:0008080">
    <property type="term" value="F:N-acetyltransferase activity"/>
    <property type="evidence" value="ECO:0007669"/>
    <property type="project" value="UniProtKB-ARBA"/>
</dbReference>
<evidence type="ECO:0000259" key="3">
    <source>
        <dbReference type="PROSITE" id="PS51186"/>
    </source>
</evidence>
<dbReference type="Pfam" id="PF00583">
    <property type="entry name" value="Acetyltransf_1"/>
    <property type="match status" value="1"/>
</dbReference>
<protein>
    <recommendedName>
        <fullName evidence="3">N-acetyltransferase domain-containing protein</fullName>
    </recommendedName>
</protein>
<accession>A0A381QT20</accession>
<gene>
    <name evidence="4" type="ORF">METZ01_LOCUS34712</name>
</gene>
<dbReference type="PANTHER" id="PTHR10545:SF29">
    <property type="entry name" value="GH14572P-RELATED"/>
    <property type="match status" value="1"/>
</dbReference>
<evidence type="ECO:0000313" key="4">
    <source>
        <dbReference type="EMBL" id="SUZ81858.1"/>
    </source>
</evidence>
<keyword evidence="2" id="KW-0012">Acyltransferase</keyword>
<dbReference type="PANTHER" id="PTHR10545">
    <property type="entry name" value="DIAMINE N-ACETYLTRANSFERASE"/>
    <property type="match status" value="1"/>
</dbReference>
<dbReference type="InterPro" id="IPR016181">
    <property type="entry name" value="Acyl_CoA_acyltransferase"/>
</dbReference>
<evidence type="ECO:0000256" key="1">
    <source>
        <dbReference type="ARBA" id="ARBA00022679"/>
    </source>
</evidence>
<dbReference type="SUPFAM" id="SSF55729">
    <property type="entry name" value="Acyl-CoA N-acyltransferases (Nat)"/>
    <property type="match status" value="1"/>
</dbReference>
<proteinExistence type="predicted"/>
<dbReference type="CDD" id="cd04301">
    <property type="entry name" value="NAT_SF"/>
    <property type="match status" value="1"/>
</dbReference>
<dbReference type="AlphaFoldDB" id="A0A381QT20"/>
<dbReference type="Gene3D" id="3.40.630.30">
    <property type="match status" value="1"/>
</dbReference>
<name>A0A381QT20_9ZZZZ</name>
<organism evidence="4">
    <name type="scientific">marine metagenome</name>
    <dbReference type="NCBI Taxonomy" id="408172"/>
    <lineage>
        <taxon>unclassified sequences</taxon>
        <taxon>metagenomes</taxon>
        <taxon>ecological metagenomes</taxon>
    </lineage>
</organism>
<evidence type="ECO:0000256" key="2">
    <source>
        <dbReference type="ARBA" id="ARBA00023315"/>
    </source>
</evidence>
<keyword evidence="1" id="KW-0808">Transferase</keyword>